<name>A0A6J6G644_9ZZZZ</name>
<reference evidence="1" key="1">
    <citation type="submission" date="2020-05" db="EMBL/GenBank/DDBJ databases">
        <authorList>
            <person name="Chiriac C."/>
            <person name="Salcher M."/>
            <person name="Ghai R."/>
            <person name="Kavagutti S V."/>
        </authorList>
    </citation>
    <scope>NUCLEOTIDE SEQUENCE</scope>
</reference>
<dbReference type="Gene3D" id="1.20.120.450">
    <property type="entry name" value="dinb family like domain"/>
    <property type="match status" value="1"/>
</dbReference>
<accession>A0A6J6G644</accession>
<gene>
    <name evidence="1" type="ORF">UFOPK1778_00906</name>
</gene>
<dbReference type="SUPFAM" id="SSF109854">
    <property type="entry name" value="DinB/YfiT-like putative metalloenzymes"/>
    <property type="match status" value="1"/>
</dbReference>
<protein>
    <submittedName>
        <fullName evidence="1">Unannotated protein</fullName>
    </submittedName>
</protein>
<sequence length="77" mass="8901">MTADKALLECVKLDDIQLEFVNYEEKLVKRWRSTILSQAIHHATEHRAQIAAALEAKGFTPMDLDELDLWAFEIETE</sequence>
<dbReference type="InterPro" id="IPR034660">
    <property type="entry name" value="DinB/YfiT-like"/>
</dbReference>
<organism evidence="1">
    <name type="scientific">freshwater metagenome</name>
    <dbReference type="NCBI Taxonomy" id="449393"/>
    <lineage>
        <taxon>unclassified sequences</taxon>
        <taxon>metagenomes</taxon>
        <taxon>ecological metagenomes</taxon>
    </lineage>
</organism>
<dbReference type="EMBL" id="CAEZUD010000049">
    <property type="protein sequence ID" value="CAB4594793.1"/>
    <property type="molecule type" value="Genomic_DNA"/>
</dbReference>
<evidence type="ECO:0000313" key="1">
    <source>
        <dbReference type="EMBL" id="CAB4594793.1"/>
    </source>
</evidence>
<dbReference type="AlphaFoldDB" id="A0A6J6G644"/>
<proteinExistence type="predicted"/>